<feature type="binding site" evidence="10">
    <location>
        <begin position="27"/>
        <end position="32"/>
    </location>
    <ligand>
        <name>substrate</name>
    </ligand>
</feature>
<sequence length="227" mass="24861">MRQGTLCSQFAYLRKRIYIMQKIVLATGNPGKVREMSDLLTDFGFKVLAQTDLNVSEVAETGTTFIENAIIKARHAAAETGLPAIADDSGLEVDALDGAPGIYSARYAGADATDQQNIEKLLAAMTDVPEPQRSARFHCVLVFMKHAADPTPLVCHGVWEGSILYQPDGNNGFGYDPVFWVPTEQCASAALPPARKKQLSHRAQALQLLIQQFRQQSMQAPNEQQPC</sequence>
<dbReference type="InterPro" id="IPR020922">
    <property type="entry name" value="dITP/XTP_pyrophosphatase"/>
</dbReference>
<feature type="binding site" evidence="10">
    <location>
        <position position="88"/>
    </location>
    <ligand>
        <name>Mg(2+)</name>
        <dbReference type="ChEBI" id="CHEBI:18420"/>
    </ligand>
</feature>
<comment type="catalytic activity">
    <reaction evidence="9 10">
        <text>XTP + H2O = XMP + diphosphate + H(+)</text>
        <dbReference type="Rhea" id="RHEA:28610"/>
        <dbReference type="ChEBI" id="CHEBI:15377"/>
        <dbReference type="ChEBI" id="CHEBI:15378"/>
        <dbReference type="ChEBI" id="CHEBI:33019"/>
        <dbReference type="ChEBI" id="CHEBI:57464"/>
        <dbReference type="ChEBI" id="CHEBI:61314"/>
        <dbReference type="EC" id="3.6.1.66"/>
    </reaction>
</comment>
<evidence type="ECO:0000256" key="4">
    <source>
        <dbReference type="ARBA" id="ARBA00022741"/>
    </source>
</evidence>
<evidence type="ECO:0000256" key="5">
    <source>
        <dbReference type="ARBA" id="ARBA00022801"/>
    </source>
</evidence>
<dbReference type="PANTHER" id="PTHR11067:SF9">
    <property type="entry name" value="INOSINE TRIPHOSPHATE PYROPHOSPHATASE"/>
    <property type="match status" value="1"/>
</dbReference>
<dbReference type="HAMAP" id="MF_01405">
    <property type="entry name" value="Non_canon_purine_NTPase"/>
    <property type="match status" value="1"/>
</dbReference>
<reference evidence="13" key="1">
    <citation type="submission" date="2017-02" db="EMBL/GenBank/DDBJ databases">
        <authorList>
            <person name="Rodrigo-Torres L."/>
            <person name="Arahal R.D."/>
            <person name="Lucena T."/>
        </authorList>
    </citation>
    <scope>NUCLEOTIDE SEQUENCE [LARGE SCALE GENOMIC DNA]</scope>
    <source>
        <strain evidence="13">CECT 7878</strain>
    </source>
</reference>
<dbReference type="GO" id="GO:0009146">
    <property type="term" value="P:purine nucleoside triphosphate catabolic process"/>
    <property type="evidence" value="ECO:0007669"/>
    <property type="project" value="UniProtKB-UniRule"/>
</dbReference>
<dbReference type="Gene3D" id="3.90.950.10">
    <property type="match status" value="1"/>
</dbReference>
<evidence type="ECO:0000256" key="8">
    <source>
        <dbReference type="ARBA" id="ARBA00051875"/>
    </source>
</evidence>
<feature type="binding site" evidence="10">
    <location>
        <begin position="201"/>
        <end position="202"/>
    </location>
    <ligand>
        <name>substrate</name>
    </ligand>
</feature>
<evidence type="ECO:0000256" key="7">
    <source>
        <dbReference type="ARBA" id="ARBA00023080"/>
    </source>
</evidence>
<evidence type="ECO:0000256" key="9">
    <source>
        <dbReference type="ARBA" id="ARBA00052017"/>
    </source>
</evidence>
<dbReference type="SUPFAM" id="SSF52972">
    <property type="entry name" value="ITPase-like"/>
    <property type="match status" value="1"/>
</dbReference>
<dbReference type="AlphaFoldDB" id="A0A1R4LT82"/>
<dbReference type="STRING" id="1123498.VR7878_03453"/>
<gene>
    <name evidence="12" type="primary">rdgB</name>
    <name evidence="12" type="ORF">VR7878_03453</name>
</gene>
<evidence type="ECO:0000256" key="6">
    <source>
        <dbReference type="ARBA" id="ARBA00022842"/>
    </source>
</evidence>
<feature type="binding site" evidence="10">
    <location>
        <begin position="173"/>
        <end position="176"/>
    </location>
    <ligand>
        <name>substrate</name>
    </ligand>
</feature>
<dbReference type="InterPro" id="IPR002637">
    <property type="entry name" value="RdgB/HAM1"/>
</dbReference>
<protein>
    <recommendedName>
        <fullName evidence="10">dITP/XTP pyrophosphatase</fullName>
        <ecNumber evidence="10">3.6.1.66</ecNumber>
    </recommendedName>
    <alternativeName>
        <fullName evidence="10">Non-canonical purine NTP pyrophosphatase</fullName>
    </alternativeName>
    <alternativeName>
        <fullName evidence="10">Non-standard purine NTP pyrophosphatase</fullName>
    </alternativeName>
    <alternativeName>
        <fullName evidence="10">Nucleoside-triphosphate diphosphatase</fullName>
    </alternativeName>
    <alternativeName>
        <fullName evidence="10">Nucleoside-triphosphate pyrophosphatase</fullName>
        <shortName evidence="10">NTPase</shortName>
    </alternativeName>
</protein>
<comment type="cofactor">
    <cofactor evidence="10">
        <name>Mg(2+)</name>
        <dbReference type="ChEBI" id="CHEBI:18420"/>
    </cofactor>
    <text evidence="10">Binds 1 Mg(2+) ion per subunit.</text>
</comment>
<feature type="active site" description="Proton acceptor" evidence="10">
    <location>
        <position position="88"/>
    </location>
</feature>
<comment type="caution">
    <text evidence="10">Lacks conserved residue(s) required for the propagation of feature annotation.</text>
</comment>
<dbReference type="GO" id="GO:0036222">
    <property type="term" value="F:XTP diphosphatase activity"/>
    <property type="evidence" value="ECO:0007669"/>
    <property type="project" value="UniProtKB-UniRule"/>
</dbReference>
<comment type="catalytic activity">
    <reaction evidence="8 10">
        <text>dITP + H2O = dIMP + diphosphate + H(+)</text>
        <dbReference type="Rhea" id="RHEA:28342"/>
        <dbReference type="ChEBI" id="CHEBI:15377"/>
        <dbReference type="ChEBI" id="CHEBI:15378"/>
        <dbReference type="ChEBI" id="CHEBI:33019"/>
        <dbReference type="ChEBI" id="CHEBI:61194"/>
        <dbReference type="ChEBI" id="CHEBI:61382"/>
        <dbReference type="EC" id="3.6.1.66"/>
    </reaction>
</comment>
<dbReference type="InterPro" id="IPR029001">
    <property type="entry name" value="ITPase-like_fam"/>
</dbReference>
<evidence type="ECO:0000256" key="2">
    <source>
        <dbReference type="ARBA" id="ARBA00011738"/>
    </source>
</evidence>
<evidence type="ECO:0000313" key="12">
    <source>
        <dbReference type="EMBL" id="SJN59494.1"/>
    </source>
</evidence>
<dbReference type="EMBL" id="FULE01000050">
    <property type="protein sequence ID" value="SJN59494.1"/>
    <property type="molecule type" value="Genomic_DNA"/>
</dbReference>
<dbReference type="GO" id="GO:0000166">
    <property type="term" value="F:nucleotide binding"/>
    <property type="evidence" value="ECO:0007669"/>
    <property type="project" value="UniProtKB-KW"/>
</dbReference>
<keyword evidence="5 10" id="KW-0378">Hydrolase</keyword>
<dbReference type="GO" id="GO:0035870">
    <property type="term" value="F:dITP diphosphatase activity"/>
    <property type="evidence" value="ECO:0007669"/>
    <property type="project" value="UniProtKB-UniRule"/>
</dbReference>
<dbReference type="GO" id="GO:0009117">
    <property type="term" value="P:nucleotide metabolic process"/>
    <property type="evidence" value="ECO:0007669"/>
    <property type="project" value="UniProtKB-KW"/>
</dbReference>
<keyword evidence="3 10" id="KW-0479">Metal-binding</keyword>
<name>A0A1R4LT82_VIBR1</name>
<evidence type="ECO:0000256" key="10">
    <source>
        <dbReference type="HAMAP-Rule" id="MF_01405"/>
    </source>
</evidence>
<dbReference type="GO" id="GO:0036220">
    <property type="term" value="F:ITP diphosphatase activity"/>
    <property type="evidence" value="ECO:0007669"/>
    <property type="project" value="UniProtKB-UniRule"/>
</dbReference>
<comment type="subunit">
    <text evidence="2 10">Homodimer.</text>
</comment>
<keyword evidence="6 10" id="KW-0460">Magnesium</keyword>
<dbReference type="PANTHER" id="PTHR11067">
    <property type="entry name" value="INOSINE TRIPHOSPHATE PYROPHOSPHATASE/HAM1 PROTEIN"/>
    <property type="match status" value="1"/>
</dbReference>
<dbReference type="GO" id="GO:0046872">
    <property type="term" value="F:metal ion binding"/>
    <property type="evidence" value="ECO:0007669"/>
    <property type="project" value="UniProtKB-KW"/>
</dbReference>
<dbReference type="CDD" id="cd00515">
    <property type="entry name" value="HAM1"/>
    <property type="match status" value="1"/>
</dbReference>
<dbReference type="NCBIfam" id="TIGR00042">
    <property type="entry name" value="RdgB/HAM1 family non-canonical purine NTP pyrophosphatase"/>
    <property type="match status" value="1"/>
</dbReference>
<evidence type="ECO:0000256" key="3">
    <source>
        <dbReference type="ARBA" id="ARBA00022723"/>
    </source>
</evidence>
<feature type="binding site" evidence="10">
    <location>
        <position position="89"/>
    </location>
    <ligand>
        <name>substrate</name>
    </ligand>
</feature>
<evidence type="ECO:0000256" key="1">
    <source>
        <dbReference type="ARBA" id="ARBA00008023"/>
    </source>
</evidence>
<keyword evidence="13" id="KW-1185">Reference proteome</keyword>
<feature type="binding site" evidence="10">
    <location>
        <position position="196"/>
    </location>
    <ligand>
        <name>substrate</name>
    </ligand>
</feature>
<accession>A0A1R4LT82</accession>
<comment type="catalytic activity">
    <reaction evidence="10">
        <text>ITP + H2O = IMP + diphosphate + H(+)</text>
        <dbReference type="Rhea" id="RHEA:29399"/>
        <dbReference type="ChEBI" id="CHEBI:15377"/>
        <dbReference type="ChEBI" id="CHEBI:15378"/>
        <dbReference type="ChEBI" id="CHEBI:33019"/>
        <dbReference type="ChEBI" id="CHEBI:58053"/>
        <dbReference type="ChEBI" id="CHEBI:61402"/>
        <dbReference type="EC" id="3.6.1.66"/>
    </reaction>
</comment>
<dbReference type="GO" id="GO:0005829">
    <property type="term" value="C:cytosol"/>
    <property type="evidence" value="ECO:0007669"/>
    <property type="project" value="TreeGrafter"/>
</dbReference>
<organism evidence="12 13">
    <name type="scientific">Vibrio ruber (strain DSM 16370 / JCM 11486 / BCRC 17186 / CECT 7878 / LMG 23124 / VR1)</name>
    <dbReference type="NCBI Taxonomy" id="1123498"/>
    <lineage>
        <taxon>Bacteria</taxon>
        <taxon>Pseudomonadati</taxon>
        <taxon>Pseudomonadota</taxon>
        <taxon>Gammaproteobacteria</taxon>
        <taxon>Vibrionales</taxon>
        <taxon>Vibrionaceae</taxon>
        <taxon>Vibrio</taxon>
    </lineage>
</organism>
<evidence type="ECO:0000313" key="13">
    <source>
        <dbReference type="Proteomes" id="UP000188276"/>
    </source>
</evidence>
<comment type="similarity">
    <text evidence="1 10 11">Belongs to the HAM1 NTPase family.</text>
</comment>
<proteinExistence type="inferred from homology"/>
<dbReference type="EC" id="3.6.1.66" evidence="10"/>
<evidence type="ECO:0000256" key="11">
    <source>
        <dbReference type="RuleBase" id="RU003781"/>
    </source>
</evidence>
<dbReference type="Pfam" id="PF01725">
    <property type="entry name" value="Ham1p_like"/>
    <property type="match status" value="1"/>
</dbReference>
<keyword evidence="4 10" id="KW-0547">Nucleotide-binding</keyword>
<dbReference type="FunFam" id="3.90.950.10:FF:000001">
    <property type="entry name" value="dITP/XTP pyrophosphatase"/>
    <property type="match status" value="1"/>
</dbReference>
<dbReference type="Proteomes" id="UP000188276">
    <property type="component" value="Unassembled WGS sequence"/>
</dbReference>
<keyword evidence="7 10" id="KW-0546">Nucleotide metabolism</keyword>
<dbReference type="GO" id="GO:0017111">
    <property type="term" value="F:ribonucleoside triphosphate phosphatase activity"/>
    <property type="evidence" value="ECO:0007669"/>
    <property type="project" value="InterPro"/>
</dbReference>
<comment type="function">
    <text evidence="10">Pyrophosphatase that catalyzes the hydrolysis of nucleoside triphosphates to their monophosphate derivatives, with a high preference for the non-canonical purine nucleotides XTP (xanthosine triphosphate), dITP (deoxyinosine triphosphate) and ITP. Seems to function as a house-cleaning enzyme that removes non-canonical purine nucleotides from the nucleotide pool, thus preventing their incorporation into DNA/RNA and avoiding chromosomal lesions.</text>
</comment>